<dbReference type="EMBL" id="MDYQ01000016">
    <property type="protein sequence ID" value="PRP87987.1"/>
    <property type="molecule type" value="Genomic_DNA"/>
</dbReference>
<dbReference type="AlphaFoldDB" id="A0A2P6NVI7"/>
<evidence type="ECO:0000313" key="5">
    <source>
        <dbReference type="EMBL" id="PRP87987.1"/>
    </source>
</evidence>
<evidence type="ECO:0000313" key="6">
    <source>
        <dbReference type="Proteomes" id="UP000241769"/>
    </source>
</evidence>
<comment type="similarity">
    <text evidence="1">Belongs to the eIF4E-binding protein family.</text>
</comment>
<feature type="region of interest" description="Disordered" evidence="4">
    <location>
        <begin position="79"/>
        <end position="122"/>
    </location>
</feature>
<dbReference type="PANTHER" id="PTHR12669">
    <property type="entry name" value="EUKARYOTIC TRANSLATION INITIATION FACTOR 4E-BINDING PROTEIN"/>
    <property type="match status" value="1"/>
</dbReference>
<dbReference type="Proteomes" id="UP000241769">
    <property type="component" value="Unassembled WGS sequence"/>
</dbReference>
<feature type="region of interest" description="Disordered" evidence="4">
    <location>
        <begin position="1"/>
        <end position="32"/>
    </location>
</feature>
<feature type="compositionally biased region" description="Acidic residues" evidence="4">
    <location>
        <begin position="108"/>
        <end position="122"/>
    </location>
</feature>
<dbReference type="InterPro" id="IPR008606">
    <property type="entry name" value="EIF4EBP"/>
</dbReference>
<reference evidence="5 6" key="1">
    <citation type="journal article" date="2018" name="Genome Biol. Evol.">
        <title>Multiple Roots of Fruiting Body Formation in Amoebozoa.</title>
        <authorList>
            <person name="Hillmann F."/>
            <person name="Forbes G."/>
            <person name="Novohradska S."/>
            <person name="Ferling I."/>
            <person name="Riege K."/>
            <person name="Groth M."/>
            <person name="Westermann M."/>
            <person name="Marz M."/>
            <person name="Spaller T."/>
            <person name="Winckler T."/>
            <person name="Schaap P."/>
            <person name="Glockner G."/>
        </authorList>
    </citation>
    <scope>NUCLEOTIDE SEQUENCE [LARGE SCALE GENOMIC DNA]</scope>
    <source>
        <strain evidence="5 6">Jena</strain>
    </source>
</reference>
<keyword evidence="5" id="KW-0648">Protein biosynthesis</keyword>
<protein>
    <submittedName>
        <fullName evidence="5">Eukaryotic translation initiation factor 4E-binding protein 1-like</fullName>
    </submittedName>
</protein>
<keyword evidence="3" id="KW-0652">Protein synthesis inhibitor</keyword>
<dbReference type="OrthoDB" id="19729at2759"/>
<accession>A0A2P6NVI7</accession>
<evidence type="ECO:0000256" key="2">
    <source>
        <dbReference type="ARBA" id="ARBA00022845"/>
    </source>
</evidence>
<dbReference type="GO" id="GO:0008190">
    <property type="term" value="F:eukaryotic initiation factor 4E binding"/>
    <property type="evidence" value="ECO:0007669"/>
    <property type="project" value="InterPro"/>
</dbReference>
<keyword evidence="5" id="KW-0396">Initiation factor</keyword>
<dbReference type="STRING" id="1890364.A0A2P6NVI7"/>
<proteinExistence type="inferred from homology"/>
<sequence>MSGAIPISARDKADGWFPNPRDLSTTPGGTIYATTPGGSRIVYDREALLKYRESPLAKTPTKVLPVIPGVTAPDDHEFLKPQQSPKILNPNAAPFEYKKTTSKKPEPEPEVSDEPEMFDMDK</sequence>
<dbReference type="GO" id="GO:0005737">
    <property type="term" value="C:cytoplasm"/>
    <property type="evidence" value="ECO:0007669"/>
    <property type="project" value="TreeGrafter"/>
</dbReference>
<evidence type="ECO:0000256" key="4">
    <source>
        <dbReference type="SAM" id="MobiDB-lite"/>
    </source>
</evidence>
<dbReference type="PANTHER" id="PTHR12669:SF12">
    <property type="entry name" value="EUKARYOTIC TRANSLATION INITIATION FACTOR 4E-BINDING PROTEIN"/>
    <property type="match status" value="1"/>
</dbReference>
<name>A0A2P6NVI7_9EUKA</name>
<evidence type="ECO:0000256" key="3">
    <source>
        <dbReference type="ARBA" id="ARBA00023193"/>
    </source>
</evidence>
<feature type="compositionally biased region" description="Polar residues" evidence="4">
    <location>
        <begin position="22"/>
        <end position="32"/>
    </location>
</feature>
<organism evidence="5 6">
    <name type="scientific">Planoprotostelium fungivorum</name>
    <dbReference type="NCBI Taxonomy" id="1890364"/>
    <lineage>
        <taxon>Eukaryota</taxon>
        <taxon>Amoebozoa</taxon>
        <taxon>Evosea</taxon>
        <taxon>Variosea</taxon>
        <taxon>Cavosteliida</taxon>
        <taxon>Cavosteliaceae</taxon>
        <taxon>Planoprotostelium</taxon>
    </lineage>
</organism>
<keyword evidence="6" id="KW-1185">Reference proteome</keyword>
<dbReference type="Pfam" id="PF05456">
    <property type="entry name" value="eIF_4EBP"/>
    <property type="match status" value="1"/>
</dbReference>
<gene>
    <name evidence="5" type="ORF">PROFUN_02724</name>
</gene>
<dbReference type="GO" id="GO:0003743">
    <property type="term" value="F:translation initiation factor activity"/>
    <property type="evidence" value="ECO:0007669"/>
    <property type="project" value="UniProtKB-KW"/>
</dbReference>
<keyword evidence="2" id="KW-0810">Translation regulation</keyword>
<comment type="caution">
    <text evidence="5">The sequence shown here is derived from an EMBL/GenBank/DDBJ whole genome shotgun (WGS) entry which is preliminary data.</text>
</comment>
<dbReference type="InParanoid" id="A0A2P6NVI7"/>
<feature type="compositionally biased region" description="Basic and acidic residues" evidence="4">
    <location>
        <begin position="96"/>
        <end position="107"/>
    </location>
</feature>
<dbReference type="GO" id="GO:0045947">
    <property type="term" value="P:negative regulation of translational initiation"/>
    <property type="evidence" value="ECO:0007669"/>
    <property type="project" value="InterPro"/>
</dbReference>
<evidence type="ECO:0000256" key="1">
    <source>
        <dbReference type="ARBA" id="ARBA00005480"/>
    </source>
</evidence>